<dbReference type="Proteomes" id="UP000553632">
    <property type="component" value="Unassembled WGS sequence"/>
</dbReference>
<organism evidence="1 2">
    <name type="scientific">Perkinsus olseni</name>
    <name type="common">Perkinsus atlanticus</name>
    <dbReference type="NCBI Taxonomy" id="32597"/>
    <lineage>
        <taxon>Eukaryota</taxon>
        <taxon>Sar</taxon>
        <taxon>Alveolata</taxon>
        <taxon>Perkinsozoa</taxon>
        <taxon>Perkinsea</taxon>
        <taxon>Perkinsida</taxon>
        <taxon>Perkinsidae</taxon>
        <taxon>Perkinsus</taxon>
    </lineage>
</organism>
<accession>A0A7J6U8G9</accession>
<feature type="non-terminal residue" evidence="1">
    <location>
        <position position="167"/>
    </location>
</feature>
<protein>
    <submittedName>
        <fullName evidence="1">Uncharacterized protein</fullName>
    </submittedName>
</protein>
<evidence type="ECO:0000313" key="2">
    <source>
        <dbReference type="Proteomes" id="UP000553632"/>
    </source>
</evidence>
<keyword evidence="2" id="KW-1185">Reference proteome</keyword>
<feature type="non-terminal residue" evidence="1">
    <location>
        <position position="1"/>
    </location>
</feature>
<dbReference type="EMBL" id="JABANO010005153">
    <property type="protein sequence ID" value="KAF4753989.1"/>
    <property type="molecule type" value="Genomic_DNA"/>
</dbReference>
<reference evidence="1 2" key="1">
    <citation type="submission" date="2020-04" db="EMBL/GenBank/DDBJ databases">
        <title>Perkinsus olseni comparative genomics.</title>
        <authorList>
            <person name="Bogema D.R."/>
        </authorList>
    </citation>
    <scope>NUCLEOTIDE SEQUENCE [LARGE SCALE GENOMIC DNA]</scope>
    <source>
        <strain evidence="1 2">ATCC PRA-207</strain>
    </source>
</reference>
<name>A0A7J6U8G9_PEROL</name>
<gene>
    <name evidence="1" type="ORF">FOZ63_020466</name>
</gene>
<sequence length="167" mass="18243">PVLLLVNKDVLGATSAAGSDEVIEFSQLSASVKHALLVETSQKENLAGQPKGKELTMPKLHGKPVTYQQVFSKQSKPRLTIGLDFLNRIQTTATISNRALERIRQLLHSELTSVATVPSKNDLQEDRATMKADWRTMEIEGGIVAMSKSPVDALKDKYGSGCIIRLS</sequence>
<evidence type="ECO:0000313" key="1">
    <source>
        <dbReference type="EMBL" id="KAF4753989.1"/>
    </source>
</evidence>
<proteinExistence type="predicted"/>
<comment type="caution">
    <text evidence="1">The sequence shown here is derived from an EMBL/GenBank/DDBJ whole genome shotgun (WGS) entry which is preliminary data.</text>
</comment>
<dbReference type="AlphaFoldDB" id="A0A7J6U8G9"/>